<keyword evidence="2" id="KW-0677">Repeat</keyword>
<dbReference type="Proteomes" id="UP001168098">
    <property type="component" value="Unassembled WGS sequence"/>
</dbReference>
<evidence type="ECO:0000256" key="3">
    <source>
        <dbReference type="ARBA" id="ARBA00022741"/>
    </source>
</evidence>
<reference evidence="6 7" key="1">
    <citation type="journal article" date="2023" name="BMC Biotechnol.">
        <title>Vitis rotundifolia cv Carlos genome sequencing.</title>
        <authorList>
            <person name="Huff M."/>
            <person name="Hulse-Kemp A."/>
            <person name="Scheffler B."/>
            <person name="Youngblood R."/>
            <person name="Simpson S."/>
            <person name="Babiker E."/>
            <person name="Staton M."/>
        </authorList>
    </citation>
    <scope>NUCLEOTIDE SEQUENCE [LARGE SCALE GENOMIC DNA]</scope>
    <source>
        <tissue evidence="6">Leaf</tissue>
    </source>
</reference>
<proteinExistence type="predicted"/>
<dbReference type="InterPro" id="IPR027417">
    <property type="entry name" value="P-loop_NTPase"/>
</dbReference>
<sequence>MVLFGKIEKAYPDAFNMMHQILEDDMSTDNKGRTVDFKSTLLIMTSNVDPKEQQNALEISQNAFHLSGRYSAKRFWNAQNILTRGILTPQ</sequence>
<dbReference type="GO" id="GO:0005524">
    <property type="term" value="F:ATP binding"/>
    <property type="evidence" value="ECO:0007669"/>
    <property type="project" value="UniProtKB-KW"/>
</dbReference>
<dbReference type="Pfam" id="PF07724">
    <property type="entry name" value="AAA_2"/>
    <property type="match status" value="1"/>
</dbReference>
<dbReference type="InterPro" id="IPR001270">
    <property type="entry name" value="ClpA/B"/>
</dbReference>
<accession>A0AA38YYA3</accession>
<keyword evidence="1" id="KW-0934">Plastid</keyword>
<dbReference type="GO" id="GO:0034605">
    <property type="term" value="P:cellular response to heat"/>
    <property type="evidence" value="ECO:0007669"/>
    <property type="project" value="TreeGrafter"/>
</dbReference>
<keyword evidence="1" id="KW-0150">Chloroplast</keyword>
<dbReference type="GO" id="GO:0016887">
    <property type="term" value="F:ATP hydrolysis activity"/>
    <property type="evidence" value="ECO:0007669"/>
    <property type="project" value="InterPro"/>
</dbReference>
<evidence type="ECO:0000313" key="7">
    <source>
        <dbReference type="Proteomes" id="UP001168098"/>
    </source>
</evidence>
<dbReference type="GO" id="GO:0005737">
    <property type="term" value="C:cytoplasm"/>
    <property type="evidence" value="ECO:0007669"/>
    <property type="project" value="TreeGrafter"/>
</dbReference>
<evidence type="ECO:0000313" key="6">
    <source>
        <dbReference type="EMBL" id="KAJ9678703.1"/>
    </source>
</evidence>
<evidence type="ECO:0000256" key="4">
    <source>
        <dbReference type="ARBA" id="ARBA00022840"/>
    </source>
</evidence>
<dbReference type="AlphaFoldDB" id="A0AA38YYA3"/>
<dbReference type="SUPFAM" id="SSF52540">
    <property type="entry name" value="P-loop containing nucleoside triphosphate hydrolases"/>
    <property type="match status" value="1"/>
</dbReference>
<dbReference type="EMBL" id="JARBHA010000016">
    <property type="protein sequence ID" value="KAJ9678703.1"/>
    <property type="molecule type" value="Genomic_DNA"/>
</dbReference>
<keyword evidence="4" id="KW-0067">ATP-binding</keyword>
<keyword evidence="3" id="KW-0547">Nucleotide-binding</keyword>
<feature type="domain" description="ATPase AAA-type core" evidence="5">
    <location>
        <begin position="2"/>
        <end position="59"/>
    </location>
</feature>
<keyword evidence="7" id="KW-1185">Reference proteome</keyword>
<dbReference type="Gene3D" id="3.40.50.300">
    <property type="entry name" value="P-loop containing nucleotide triphosphate hydrolases"/>
    <property type="match status" value="1"/>
</dbReference>
<dbReference type="PANTHER" id="PTHR11638">
    <property type="entry name" value="ATP-DEPENDENT CLP PROTEASE"/>
    <property type="match status" value="1"/>
</dbReference>
<protein>
    <recommendedName>
        <fullName evidence="5">ATPase AAA-type core domain-containing protein</fullName>
    </recommendedName>
</protein>
<evidence type="ECO:0000256" key="1">
    <source>
        <dbReference type="ARBA" id="ARBA00022528"/>
    </source>
</evidence>
<dbReference type="InterPro" id="IPR050130">
    <property type="entry name" value="ClpA_ClpB"/>
</dbReference>
<dbReference type="InterPro" id="IPR003959">
    <property type="entry name" value="ATPase_AAA_core"/>
</dbReference>
<evidence type="ECO:0000259" key="5">
    <source>
        <dbReference type="Pfam" id="PF07724"/>
    </source>
</evidence>
<organism evidence="6 7">
    <name type="scientific">Vitis rotundifolia</name>
    <name type="common">Muscadine grape</name>
    <dbReference type="NCBI Taxonomy" id="103349"/>
    <lineage>
        <taxon>Eukaryota</taxon>
        <taxon>Viridiplantae</taxon>
        <taxon>Streptophyta</taxon>
        <taxon>Embryophyta</taxon>
        <taxon>Tracheophyta</taxon>
        <taxon>Spermatophyta</taxon>
        <taxon>Magnoliopsida</taxon>
        <taxon>eudicotyledons</taxon>
        <taxon>Gunneridae</taxon>
        <taxon>Pentapetalae</taxon>
        <taxon>rosids</taxon>
        <taxon>Vitales</taxon>
        <taxon>Vitaceae</taxon>
        <taxon>Viteae</taxon>
        <taxon>Vitis</taxon>
    </lineage>
</organism>
<gene>
    <name evidence="6" type="ORF">PVL29_020784</name>
</gene>
<comment type="caution">
    <text evidence="6">The sequence shown here is derived from an EMBL/GenBank/DDBJ whole genome shotgun (WGS) entry which is preliminary data.</text>
</comment>
<name>A0AA38YYA3_VITRO</name>
<dbReference type="PRINTS" id="PR00300">
    <property type="entry name" value="CLPPROTEASEA"/>
</dbReference>
<dbReference type="PANTHER" id="PTHR11638:SF155">
    <property type="entry name" value="CHAPERONE PROTEIN CLPC1, CHLOROPLASTIC-LIKE"/>
    <property type="match status" value="1"/>
</dbReference>
<evidence type="ECO:0000256" key="2">
    <source>
        <dbReference type="ARBA" id="ARBA00022737"/>
    </source>
</evidence>